<dbReference type="eggNOG" id="KOG3007">
    <property type="taxonomic scope" value="Eukaryota"/>
</dbReference>
<organism evidence="2 3">
    <name type="scientific">Pestalotiopsis fici (strain W106-1 / CGMCC3.15140)</name>
    <dbReference type="NCBI Taxonomy" id="1229662"/>
    <lineage>
        <taxon>Eukaryota</taxon>
        <taxon>Fungi</taxon>
        <taxon>Dikarya</taxon>
        <taxon>Ascomycota</taxon>
        <taxon>Pezizomycotina</taxon>
        <taxon>Sordariomycetes</taxon>
        <taxon>Xylariomycetidae</taxon>
        <taxon>Amphisphaeriales</taxon>
        <taxon>Sporocadaceae</taxon>
        <taxon>Pestalotiopsis</taxon>
    </lineage>
</organism>
<keyword evidence="3" id="KW-1185">Reference proteome</keyword>
<dbReference type="InterPro" id="IPR003462">
    <property type="entry name" value="ODC_Mu_crystall"/>
</dbReference>
<dbReference type="Gene3D" id="3.30.1780.10">
    <property type="entry name" value="ornithine cyclodeaminase, domain 1"/>
    <property type="match status" value="1"/>
</dbReference>
<gene>
    <name evidence="2" type="ORF">PFICI_14923</name>
</gene>
<dbReference type="InterPro" id="IPR036291">
    <property type="entry name" value="NAD(P)-bd_dom_sf"/>
</dbReference>
<name>W3WHF9_PESFW</name>
<dbReference type="FunCoup" id="W3WHF9">
    <property type="interactions" value="7"/>
</dbReference>
<dbReference type="EMBL" id="KI912122">
    <property type="protein sequence ID" value="ETS73318.1"/>
    <property type="molecule type" value="Genomic_DNA"/>
</dbReference>
<evidence type="ECO:0008006" key="4">
    <source>
        <dbReference type="Google" id="ProtNLM"/>
    </source>
</evidence>
<dbReference type="GeneID" id="19279936"/>
<comment type="similarity">
    <text evidence="1">Belongs to the ornithine cyclodeaminase/mu-crystallin family.</text>
</comment>
<protein>
    <recommendedName>
        <fullName evidence="4">Ornithine cyclodeaminase</fullName>
    </recommendedName>
</protein>
<accession>W3WHF9</accession>
<evidence type="ECO:0000313" key="3">
    <source>
        <dbReference type="Proteomes" id="UP000030651"/>
    </source>
</evidence>
<dbReference type="RefSeq" id="XP_007841695.1">
    <property type="nucleotide sequence ID" value="XM_007843504.1"/>
</dbReference>
<sequence>MTFTVLSDNDVKHILRNLTQSDTSTLVEALENALVRYSSQGEQQYQPHRAVVSRPDGQVSLFMLATTEQSIGVKIVGIAPASKLTSADPNVAPPPALRSALTLCDAEGQAIGVLNAAELTAFRTALGSMLLFRLRKNVQNLVVFGAGKQALWHIRLAILLQGDKIKNITVVNRSQKRTEALFDDLRGEAQAPWPSHISLKAFQDGTDDLESLVQEADALFCTTPSTKPLFPTIFLSSEIARKKTRFISAIGSYRLDMAEIDPELLKDIVDISGSFANQVWEGYITVDTRDGCLQEAGELVSAGIDPKKMLEVGNIFEGKLEPAQKEWLESGFVMYKSVGVGVMDIAIGQALLQLAPSKNVGMSMESF</sequence>
<dbReference type="GO" id="GO:0005737">
    <property type="term" value="C:cytoplasm"/>
    <property type="evidence" value="ECO:0007669"/>
    <property type="project" value="TreeGrafter"/>
</dbReference>
<dbReference type="PANTHER" id="PTHR13812:SF19">
    <property type="entry name" value="KETIMINE REDUCTASE MU-CRYSTALLIN"/>
    <property type="match status" value="1"/>
</dbReference>
<dbReference type="Gene3D" id="3.40.50.720">
    <property type="entry name" value="NAD(P)-binding Rossmann-like Domain"/>
    <property type="match status" value="1"/>
</dbReference>
<dbReference type="InParanoid" id="W3WHF9"/>
<dbReference type="Pfam" id="PF02423">
    <property type="entry name" value="OCD_Mu_crystall"/>
    <property type="match status" value="1"/>
</dbReference>
<evidence type="ECO:0000256" key="1">
    <source>
        <dbReference type="ARBA" id="ARBA00008903"/>
    </source>
</evidence>
<dbReference type="KEGG" id="pfy:PFICI_14923"/>
<reference evidence="3" key="1">
    <citation type="journal article" date="2015" name="BMC Genomics">
        <title>Genomic and transcriptomic analysis of the endophytic fungus Pestalotiopsis fici reveals its lifestyle and high potential for synthesis of natural products.</title>
        <authorList>
            <person name="Wang X."/>
            <person name="Zhang X."/>
            <person name="Liu L."/>
            <person name="Xiang M."/>
            <person name="Wang W."/>
            <person name="Sun X."/>
            <person name="Che Y."/>
            <person name="Guo L."/>
            <person name="Liu G."/>
            <person name="Guo L."/>
            <person name="Wang C."/>
            <person name="Yin W.B."/>
            <person name="Stadler M."/>
            <person name="Zhang X."/>
            <person name="Liu X."/>
        </authorList>
    </citation>
    <scope>NUCLEOTIDE SEQUENCE [LARGE SCALE GENOMIC DNA]</scope>
    <source>
        <strain evidence="3">W106-1 / CGMCC3.15140</strain>
    </source>
</reference>
<proteinExistence type="inferred from homology"/>
<dbReference type="SUPFAM" id="SSF51735">
    <property type="entry name" value="NAD(P)-binding Rossmann-fold domains"/>
    <property type="match status" value="1"/>
</dbReference>
<dbReference type="HOGENOM" id="CLU_042088_0_1_1"/>
<dbReference type="OrthoDB" id="41492at2759"/>
<dbReference type="OMA" id="CVGMGLM"/>
<dbReference type="InterPro" id="IPR023401">
    <property type="entry name" value="ODC_N"/>
</dbReference>
<dbReference type="AlphaFoldDB" id="W3WHF9"/>
<dbReference type="Proteomes" id="UP000030651">
    <property type="component" value="Unassembled WGS sequence"/>
</dbReference>
<dbReference type="PANTHER" id="PTHR13812">
    <property type="entry name" value="KETIMINE REDUCTASE MU-CRYSTALLIN"/>
    <property type="match status" value="1"/>
</dbReference>
<evidence type="ECO:0000313" key="2">
    <source>
        <dbReference type="EMBL" id="ETS73318.1"/>
    </source>
</evidence>